<gene>
    <name evidence="1" type="ORF">LCPAC401_02870</name>
</gene>
<name>A0A481ZC38_9VIRU</name>
<reference evidence="1" key="1">
    <citation type="journal article" date="2019" name="MBio">
        <title>Virus Genomes from Deep Sea Sediments Expand the Ocean Megavirome and Support Independent Origins of Viral Gigantism.</title>
        <authorList>
            <person name="Backstrom D."/>
            <person name="Yutin N."/>
            <person name="Jorgensen S.L."/>
            <person name="Dharamshi J."/>
            <person name="Homa F."/>
            <person name="Zaremba-Niedwiedzka K."/>
            <person name="Spang A."/>
            <person name="Wolf Y.I."/>
            <person name="Koonin E.V."/>
            <person name="Ettema T.J."/>
        </authorList>
    </citation>
    <scope>NUCLEOTIDE SEQUENCE</scope>
</reference>
<protein>
    <submittedName>
        <fullName evidence="1">Endonuclease</fullName>
    </submittedName>
</protein>
<proteinExistence type="predicted"/>
<dbReference type="EMBL" id="MK500579">
    <property type="protein sequence ID" value="QBK92649.1"/>
    <property type="molecule type" value="Genomic_DNA"/>
</dbReference>
<keyword evidence="1" id="KW-0540">Nuclease</keyword>
<accession>A0A481ZC38</accession>
<organism evidence="1">
    <name type="scientific">Pithovirus LCPAC401</name>
    <dbReference type="NCBI Taxonomy" id="2506595"/>
    <lineage>
        <taxon>Viruses</taxon>
        <taxon>Pithoviruses</taxon>
    </lineage>
</organism>
<evidence type="ECO:0000313" key="1">
    <source>
        <dbReference type="EMBL" id="QBK92649.1"/>
    </source>
</evidence>
<dbReference type="GO" id="GO:0004519">
    <property type="term" value="F:endonuclease activity"/>
    <property type="evidence" value="ECO:0007669"/>
    <property type="project" value="UniProtKB-KW"/>
</dbReference>
<keyword evidence="1" id="KW-0378">Hydrolase</keyword>
<keyword evidence="1" id="KW-0255">Endonuclease</keyword>
<sequence length="207" mass="24607">MLIYLEKIYPGKFIHDKKVQIEDSQCTPFNRRADFQFILNDHIIIIEVDENQHKWYDPLDEKERLMEICESAGLNLVCIRFNPDKYKVNRIKLNPHIEKRYPILKETIDKVIDQIKNGDGYNNWLTEIKLFYDNISIEKVEETVQINQNVVQVAKEVIIRGEKVTLLNMSSPKLIENPNVVKKRTPFARRRLMNITEMTKKKKVNIH</sequence>